<evidence type="ECO:0000313" key="5">
    <source>
        <dbReference type="EMBL" id="EFN59777.1"/>
    </source>
</evidence>
<feature type="compositionally biased region" description="Low complexity" evidence="3">
    <location>
        <begin position="922"/>
        <end position="950"/>
    </location>
</feature>
<feature type="domain" description="HPt" evidence="4">
    <location>
        <begin position="1167"/>
        <end position="1213"/>
    </location>
</feature>
<dbReference type="RefSeq" id="XP_005851879.1">
    <property type="nucleotide sequence ID" value="XM_005851817.1"/>
</dbReference>
<comment type="caution">
    <text evidence="1">Lacks conserved residue(s) required for the propagation of feature annotation.</text>
</comment>
<evidence type="ECO:0000256" key="3">
    <source>
        <dbReference type="SAM" id="MobiDB-lite"/>
    </source>
</evidence>
<protein>
    <recommendedName>
        <fullName evidence="4">HPt domain-containing protein</fullName>
    </recommendedName>
</protein>
<feature type="compositionally biased region" description="Low complexity" evidence="3">
    <location>
        <begin position="1001"/>
        <end position="1027"/>
    </location>
</feature>
<feature type="compositionally biased region" description="Low complexity" evidence="3">
    <location>
        <begin position="724"/>
        <end position="733"/>
    </location>
</feature>
<dbReference type="GeneID" id="17359055"/>
<evidence type="ECO:0000259" key="4">
    <source>
        <dbReference type="PROSITE" id="PS50894"/>
    </source>
</evidence>
<dbReference type="Proteomes" id="UP000008141">
    <property type="component" value="Unassembled WGS sequence"/>
</dbReference>
<dbReference type="PROSITE" id="PS50894">
    <property type="entry name" value="HPT"/>
    <property type="match status" value="1"/>
</dbReference>
<feature type="compositionally biased region" description="Polar residues" evidence="3">
    <location>
        <begin position="1120"/>
        <end position="1135"/>
    </location>
</feature>
<dbReference type="InterPro" id="IPR008207">
    <property type="entry name" value="Sig_transdc_His_kin_Hpt_dom"/>
</dbReference>
<proteinExistence type="predicted"/>
<feature type="compositionally biased region" description="Low complexity" evidence="3">
    <location>
        <begin position="1060"/>
        <end position="1098"/>
    </location>
</feature>
<organism evidence="6">
    <name type="scientific">Chlorella variabilis</name>
    <name type="common">Green alga</name>
    <dbReference type="NCBI Taxonomy" id="554065"/>
    <lineage>
        <taxon>Eukaryota</taxon>
        <taxon>Viridiplantae</taxon>
        <taxon>Chlorophyta</taxon>
        <taxon>core chlorophytes</taxon>
        <taxon>Trebouxiophyceae</taxon>
        <taxon>Chlorellales</taxon>
        <taxon>Chlorellaceae</taxon>
        <taxon>Chlorella clade</taxon>
        <taxon>Chlorella</taxon>
    </lineage>
</organism>
<dbReference type="InParanoid" id="E1Z350"/>
<dbReference type="OrthoDB" id="10690392at2759"/>
<feature type="coiled-coil region" evidence="2">
    <location>
        <begin position="775"/>
        <end position="802"/>
    </location>
</feature>
<dbReference type="KEGG" id="cvr:CHLNCDRAFT_133455"/>
<feature type="region of interest" description="Disordered" evidence="3">
    <location>
        <begin position="889"/>
        <end position="1165"/>
    </location>
</feature>
<evidence type="ECO:0000256" key="2">
    <source>
        <dbReference type="SAM" id="Coils"/>
    </source>
</evidence>
<sequence>MDWKAHLAGLVKETERNLARTPPSYALLRQGVSPGDPHLIAPAAVGPDDVGPDQLIPSFYPEEQPPPLMPAQPPAQQVAQVEKLREELRVVSDQLTLLRQSAAGWQQVAATAAGVDGRCTSAANQLALLSTGVADLQAAQARMQHASDAGHREVQGELEALGARLDTFAAAQRAGTTVGPGGAALAPLSARLEQAEQALAALRTRLEQQAPAAAAAASAAQRQEAQQQELGHINAGLHAMQAAIAAAAQQHASEVAELRSQQGELQAAQRAIEKRSSHIEQVSSQLAVVQAAQSAQGASVQQQARRLEQLAQQLAADVAARPLEQQQQQQPAVPAVSPEALQQLAGQVQDSAGAVAQLQEQVGRLEAVQEAVDDVNQRLFELRVEFQNAGEDGAITAASSKRQAEAAERQAAEAVDAVADVRELAAQLQQQVASLHLHLHLQQTQPGPDAAVRRDLAEAVQQQVQAEVAGLRAELAGSSMPPHHLAFEHESSVLLQTVQAVDEMAAELAGLKLLLAQQSEAAEKVAAASRAEAAAKEERMAGLESAVSALEQLGPGKPALANAVETAACLTTLSDIVHKQREDMLHVKQSVAAAKAAATAATEAIAAGAAAAGDASQLQLQDTVAALEAGMSGLQEQAQAAAAASSQQATEQQQELAGLRLQLYEVQEDLAGAVAVRQDIPTVQLKLAALEAGIESRLGEFLPALSAVQQRLAQLEDAVTQSRQQQQQQQQQQDGAEGGSSPGFQEPAVPAAGGEDRGTLKTRLEQLEAGLEGSTRDAAAQAAQQQQALAALQQQMALMQQQVATLVAGNRQERQQQRLPPELEREVGARVQRTEATVAAALEEAAAQMAALMARMDKAEASSMASATHAQAAALVAQQQVAAVHSMVSLPSRQPSEQQLPQQASEERAGVALSRQGTLKRSQPQQQQPPWQPPSTSSAAASASSSRQSSLRPTKSLPQAQPAEGAQLPQPPARQNTSGGGGLFARLSRSFTSQRRNSKDAAAAAQRVAAAPTTAGAASSSAAAAAAPHGLQEGGSGGFEVPLRVQYSSSLEQEPSLGESQQAGSQSRSAASSPPRSRRTTSGAASGTGTPRRQSSGVQPGGSGSGATGKQLYTPRGRHSSSSQACLSQEHSSGKLTPRQGGSMVGGDSSFGDIPLPQGSSCLISPREDVGERILQLRSELADPDLDEVQREVLASDLERLLERAAQEGRGAG</sequence>
<evidence type="ECO:0000313" key="6">
    <source>
        <dbReference type="Proteomes" id="UP000008141"/>
    </source>
</evidence>
<dbReference type="EMBL" id="GL433835">
    <property type="protein sequence ID" value="EFN59777.1"/>
    <property type="molecule type" value="Genomic_DNA"/>
</dbReference>
<feature type="coiled-coil region" evidence="2">
    <location>
        <begin position="526"/>
        <end position="553"/>
    </location>
</feature>
<accession>E1Z350</accession>
<keyword evidence="2" id="KW-0175">Coiled coil</keyword>
<dbReference type="AlphaFoldDB" id="E1Z350"/>
<feature type="region of interest" description="Disordered" evidence="3">
    <location>
        <begin position="719"/>
        <end position="756"/>
    </location>
</feature>
<name>E1Z350_CHLVA</name>
<dbReference type="GO" id="GO:0000160">
    <property type="term" value="P:phosphorelay signal transduction system"/>
    <property type="evidence" value="ECO:0007669"/>
    <property type="project" value="InterPro"/>
</dbReference>
<gene>
    <name evidence="5" type="ORF">CHLNCDRAFT_133455</name>
</gene>
<feature type="coiled-coil region" evidence="2">
    <location>
        <begin position="341"/>
        <end position="431"/>
    </location>
</feature>
<keyword evidence="6" id="KW-1185">Reference proteome</keyword>
<evidence type="ECO:0000256" key="1">
    <source>
        <dbReference type="PROSITE-ProRule" id="PRU00110"/>
    </source>
</evidence>
<reference evidence="5 6" key="1">
    <citation type="journal article" date="2010" name="Plant Cell">
        <title>The Chlorella variabilis NC64A genome reveals adaptation to photosymbiosis, coevolution with viruses, and cryptic sex.</title>
        <authorList>
            <person name="Blanc G."/>
            <person name="Duncan G."/>
            <person name="Agarkova I."/>
            <person name="Borodovsky M."/>
            <person name="Gurnon J."/>
            <person name="Kuo A."/>
            <person name="Lindquist E."/>
            <person name="Lucas S."/>
            <person name="Pangilinan J."/>
            <person name="Polle J."/>
            <person name="Salamov A."/>
            <person name="Terry A."/>
            <person name="Yamada T."/>
            <person name="Dunigan D.D."/>
            <person name="Grigoriev I.V."/>
            <person name="Claverie J.M."/>
            <person name="Van Etten J.L."/>
        </authorList>
    </citation>
    <scope>NUCLEOTIDE SEQUENCE [LARGE SCALE GENOMIC DNA]</scope>
    <source>
        <strain evidence="5 6">NC64A</strain>
    </source>
</reference>
<feature type="compositionally biased region" description="Polar residues" evidence="3">
    <location>
        <begin position="891"/>
        <end position="904"/>
    </location>
</feature>